<evidence type="ECO:0000313" key="3">
    <source>
        <dbReference type="Proteomes" id="UP001341840"/>
    </source>
</evidence>
<accession>A0ABU6YIT2</accession>
<reference evidence="2 3" key="1">
    <citation type="journal article" date="2023" name="Plants (Basel)">
        <title>Bridging the Gap: Combining Genomics and Transcriptomics Approaches to Understand Stylosanthes scabra, an Orphan Legume from the Brazilian Caatinga.</title>
        <authorList>
            <person name="Ferreira-Neto J.R.C."/>
            <person name="da Silva M.D."/>
            <person name="Binneck E."/>
            <person name="de Melo N.F."/>
            <person name="da Silva R.H."/>
            <person name="de Melo A.L.T.M."/>
            <person name="Pandolfi V."/>
            <person name="Bustamante F.O."/>
            <person name="Brasileiro-Vidal A.C."/>
            <person name="Benko-Iseppon A.M."/>
        </authorList>
    </citation>
    <scope>NUCLEOTIDE SEQUENCE [LARGE SCALE GENOMIC DNA]</scope>
    <source>
        <tissue evidence="2">Leaves</tissue>
    </source>
</reference>
<comment type="caution">
    <text evidence="2">The sequence shown here is derived from an EMBL/GenBank/DDBJ whole genome shotgun (WGS) entry which is preliminary data.</text>
</comment>
<gene>
    <name evidence="2" type="ORF">PIB30_060537</name>
</gene>
<sequence length="107" mass="11819">MAQLLQTWRAPIVVGGMAGLLALLRVAGFVEGVLHLSFKGLEGIKHDVIDEWCNERIGFLDFALNFSASPLNLRLKMLLFKLLKRPLLMVESTIETSDGAWPLLVGS</sequence>
<keyword evidence="1" id="KW-0472">Membrane</keyword>
<keyword evidence="1" id="KW-1133">Transmembrane helix</keyword>
<keyword evidence="3" id="KW-1185">Reference proteome</keyword>
<keyword evidence="1" id="KW-0812">Transmembrane</keyword>
<dbReference type="EMBL" id="JASCZI010242192">
    <property type="protein sequence ID" value="MED6210064.1"/>
    <property type="molecule type" value="Genomic_DNA"/>
</dbReference>
<evidence type="ECO:0000256" key="1">
    <source>
        <dbReference type="SAM" id="Phobius"/>
    </source>
</evidence>
<evidence type="ECO:0000313" key="2">
    <source>
        <dbReference type="EMBL" id="MED6210064.1"/>
    </source>
</evidence>
<dbReference type="Proteomes" id="UP001341840">
    <property type="component" value="Unassembled WGS sequence"/>
</dbReference>
<proteinExistence type="predicted"/>
<name>A0ABU6YIT2_9FABA</name>
<organism evidence="2 3">
    <name type="scientific">Stylosanthes scabra</name>
    <dbReference type="NCBI Taxonomy" id="79078"/>
    <lineage>
        <taxon>Eukaryota</taxon>
        <taxon>Viridiplantae</taxon>
        <taxon>Streptophyta</taxon>
        <taxon>Embryophyta</taxon>
        <taxon>Tracheophyta</taxon>
        <taxon>Spermatophyta</taxon>
        <taxon>Magnoliopsida</taxon>
        <taxon>eudicotyledons</taxon>
        <taxon>Gunneridae</taxon>
        <taxon>Pentapetalae</taxon>
        <taxon>rosids</taxon>
        <taxon>fabids</taxon>
        <taxon>Fabales</taxon>
        <taxon>Fabaceae</taxon>
        <taxon>Papilionoideae</taxon>
        <taxon>50 kb inversion clade</taxon>
        <taxon>dalbergioids sensu lato</taxon>
        <taxon>Dalbergieae</taxon>
        <taxon>Pterocarpus clade</taxon>
        <taxon>Stylosanthes</taxon>
    </lineage>
</organism>
<protein>
    <submittedName>
        <fullName evidence="2">Uncharacterized protein</fullName>
    </submittedName>
</protein>
<feature type="transmembrane region" description="Helical" evidence="1">
    <location>
        <begin position="12"/>
        <end position="37"/>
    </location>
</feature>